<accession>A0A8G2CNK1</accession>
<protein>
    <submittedName>
        <fullName evidence="5">Type I restriction enzyme, S subunit</fullName>
    </submittedName>
</protein>
<feature type="domain" description="Type I restriction modification DNA specificity" evidence="4">
    <location>
        <begin position="57"/>
        <end position="186"/>
    </location>
</feature>
<keyword evidence="2" id="KW-0680">Restriction system</keyword>
<dbReference type="InterPro" id="IPR052021">
    <property type="entry name" value="Type-I_RS_S_subunit"/>
</dbReference>
<dbReference type="PANTHER" id="PTHR30408:SF13">
    <property type="entry name" value="TYPE I RESTRICTION ENZYME HINDI SPECIFICITY SUBUNIT"/>
    <property type="match status" value="1"/>
</dbReference>
<dbReference type="RefSeq" id="WP_076454739.1">
    <property type="nucleotide sequence ID" value="NZ_FTNE01000034.1"/>
</dbReference>
<dbReference type="OrthoDB" id="512700at2"/>
<comment type="similarity">
    <text evidence="1">Belongs to the type-I restriction system S methylase family.</text>
</comment>
<sequence length="422" mass="46955">MTSWTEVELGSHINALTGFPFKSARFIDENANAIRLLRGDNVAQGSLRWEGVKCWPRSDTGDYDKYELCENDVILAMDRPWIEAGLKFAYVRKADLPSLLVQRVTRMRGTATLDVQFLRYIIGSPSFTAHVKSITTGVNVPHISGKDISKYRFFLPPIETQRRIASILGAYDDLIEANRQRVKLLEEMARGLFEEWFVRFRFPGHENVPILDTPNGMLPEGWRWGTASDLIEFDPRTRVPNEGLKPFIPMGYLDTQTSLIAPPERREGNSGAKFKNGDTLFARITPCLENGKTGLVRDLNSNGNVGFGSTEFIVMRGARAGAAFTYCLSRLNSFRNHARGSMSGATGRQRARTDSLANYVMAIPATDEPFKKFEKAAGPMLDLVGSLGASCERLAASRDLLLPRLISGQLLVEAAEQQLAAE</sequence>
<evidence type="ECO:0000256" key="3">
    <source>
        <dbReference type="ARBA" id="ARBA00023125"/>
    </source>
</evidence>
<dbReference type="PANTHER" id="PTHR30408">
    <property type="entry name" value="TYPE-1 RESTRICTION ENZYME ECOKI SPECIFICITY PROTEIN"/>
    <property type="match status" value="1"/>
</dbReference>
<reference evidence="5 6" key="1">
    <citation type="submission" date="2017-01" db="EMBL/GenBank/DDBJ databases">
        <authorList>
            <person name="Varghese N."/>
            <person name="Submissions S."/>
        </authorList>
    </citation>
    <scope>NUCLEOTIDE SEQUENCE [LARGE SCALE GENOMIC DNA]</scope>
    <source>
        <strain evidence="5 6">ATCC 35905</strain>
    </source>
</reference>
<dbReference type="AlphaFoldDB" id="A0A8G2CNK1"/>
<dbReference type="InterPro" id="IPR044946">
    <property type="entry name" value="Restrct_endonuc_typeI_TRD_sf"/>
</dbReference>
<dbReference type="InterPro" id="IPR000055">
    <property type="entry name" value="Restrct_endonuc_typeI_TRD"/>
</dbReference>
<name>A0A8G2CNK1_ACIRU</name>
<dbReference type="Pfam" id="PF01420">
    <property type="entry name" value="Methylase_S"/>
    <property type="match status" value="1"/>
</dbReference>
<evidence type="ECO:0000313" key="6">
    <source>
        <dbReference type="Proteomes" id="UP000186308"/>
    </source>
</evidence>
<comment type="caution">
    <text evidence="5">The sequence shown here is derived from an EMBL/GenBank/DDBJ whole genome shotgun (WGS) entry which is preliminary data.</text>
</comment>
<evidence type="ECO:0000313" key="5">
    <source>
        <dbReference type="EMBL" id="SIR45777.1"/>
    </source>
</evidence>
<dbReference type="SUPFAM" id="SSF116734">
    <property type="entry name" value="DNA methylase specificity domain"/>
    <property type="match status" value="2"/>
</dbReference>
<dbReference type="Proteomes" id="UP000186308">
    <property type="component" value="Unassembled WGS sequence"/>
</dbReference>
<dbReference type="GO" id="GO:0003677">
    <property type="term" value="F:DNA binding"/>
    <property type="evidence" value="ECO:0007669"/>
    <property type="project" value="UniProtKB-KW"/>
</dbReference>
<dbReference type="Gene3D" id="3.90.220.20">
    <property type="entry name" value="DNA methylase specificity domains"/>
    <property type="match status" value="2"/>
</dbReference>
<evidence type="ECO:0000259" key="4">
    <source>
        <dbReference type="Pfam" id="PF01420"/>
    </source>
</evidence>
<proteinExistence type="inferred from homology"/>
<dbReference type="GO" id="GO:0009307">
    <property type="term" value="P:DNA restriction-modification system"/>
    <property type="evidence" value="ECO:0007669"/>
    <property type="project" value="UniProtKB-KW"/>
</dbReference>
<keyword evidence="3" id="KW-0238">DNA-binding</keyword>
<dbReference type="CDD" id="cd17260">
    <property type="entry name" value="RMtype1_S_EcoEI-TRD1-CR1_like"/>
    <property type="match status" value="1"/>
</dbReference>
<dbReference type="EMBL" id="FTNE01000034">
    <property type="protein sequence ID" value="SIR45777.1"/>
    <property type="molecule type" value="Genomic_DNA"/>
</dbReference>
<gene>
    <name evidence="5" type="ORF">SAMN05421828_13422</name>
</gene>
<organism evidence="5 6">
    <name type="scientific">Acidiphilium rubrum</name>
    <dbReference type="NCBI Taxonomy" id="526"/>
    <lineage>
        <taxon>Bacteria</taxon>
        <taxon>Pseudomonadati</taxon>
        <taxon>Pseudomonadota</taxon>
        <taxon>Alphaproteobacteria</taxon>
        <taxon>Acetobacterales</taxon>
        <taxon>Acidocellaceae</taxon>
        <taxon>Acidiphilium</taxon>
    </lineage>
</organism>
<evidence type="ECO:0000256" key="1">
    <source>
        <dbReference type="ARBA" id="ARBA00010923"/>
    </source>
</evidence>
<dbReference type="CDD" id="cd17259">
    <property type="entry name" value="RMtype1_S_StySKI-TRD2-CR2_like"/>
    <property type="match status" value="1"/>
</dbReference>
<keyword evidence="6" id="KW-1185">Reference proteome</keyword>
<evidence type="ECO:0000256" key="2">
    <source>
        <dbReference type="ARBA" id="ARBA00022747"/>
    </source>
</evidence>